<evidence type="ECO:0000313" key="1">
    <source>
        <dbReference type="EMBL" id="KAJ8686692.1"/>
    </source>
</evidence>
<evidence type="ECO:0000313" key="2">
    <source>
        <dbReference type="Proteomes" id="UP001239111"/>
    </source>
</evidence>
<comment type="caution">
    <text evidence="1">The sequence shown here is derived from an EMBL/GenBank/DDBJ whole genome shotgun (WGS) entry which is preliminary data.</text>
</comment>
<name>A0ACC2PTE4_9HYME</name>
<reference evidence="1" key="1">
    <citation type="submission" date="2023-04" db="EMBL/GenBank/DDBJ databases">
        <title>A chromosome-level genome assembly of the parasitoid wasp Eretmocerus hayati.</title>
        <authorList>
            <person name="Zhong Y."/>
            <person name="Liu S."/>
            <person name="Liu Y."/>
        </authorList>
    </citation>
    <scope>NUCLEOTIDE SEQUENCE</scope>
    <source>
        <strain evidence="1">ZJU_SS_LIU_2023</strain>
    </source>
</reference>
<accession>A0ACC2PTE4</accession>
<proteinExistence type="predicted"/>
<protein>
    <submittedName>
        <fullName evidence="1">Uncharacterized protein</fullName>
    </submittedName>
</protein>
<organism evidence="1 2">
    <name type="scientific">Eretmocerus hayati</name>
    <dbReference type="NCBI Taxonomy" id="131215"/>
    <lineage>
        <taxon>Eukaryota</taxon>
        <taxon>Metazoa</taxon>
        <taxon>Ecdysozoa</taxon>
        <taxon>Arthropoda</taxon>
        <taxon>Hexapoda</taxon>
        <taxon>Insecta</taxon>
        <taxon>Pterygota</taxon>
        <taxon>Neoptera</taxon>
        <taxon>Endopterygota</taxon>
        <taxon>Hymenoptera</taxon>
        <taxon>Apocrita</taxon>
        <taxon>Proctotrupomorpha</taxon>
        <taxon>Chalcidoidea</taxon>
        <taxon>Aphelinidae</taxon>
        <taxon>Aphelininae</taxon>
        <taxon>Eretmocerus</taxon>
    </lineage>
</organism>
<dbReference type="EMBL" id="CM056741">
    <property type="protein sequence ID" value="KAJ8686692.1"/>
    <property type="molecule type" value="Genomic_DNA"/>
</dbReference>
<sequence>MVIDKDQNRMKYVSGAGRDVGLSVVLDVEEQTYYGSIRPSFGASILIHDPYSYPEVELLTSFVQPTQETAVILSASVVESNSDVRILPFTQRDCRFSGEIKLKTTPKYSYQSCMTECRIRFIKKYCHCVPFYYQNFMNARVCTPSDIGCLTKNRGSFSGLKPEFDLTTEIYDNDTDSDATCECYPACEDNTYTFNSENQLMENVHFHLPILDDFDVKNVSLASIYFRGITCLKYKKEAHMSWDNVIASIGGIFGLCIGGSIVSLIEFLYYFTHKMMSKSEPESNEPPLAREVFKVASVENLNDFACQRLDNEILQRNNQVGQGHTKRKDEKHVTMKPDLEGDFIKYFVKDIVE</sequence>
<dbReference type="Proteomes" id="UP001239111">
    <property type="component" value="Chromosome 1"/>
</dbReference>
<gene>
    <name evidence="1" type="ORF">QAD02_022486</name>
</gene>
<keyword evidence="2" id="KW-1185">Reference proteome</keyword>